<reference evidence="1" key="1">
    <citation type="submission" date="2021-10" db="EMBL/GenBank/DDBJ databases">
        <title>Tropical sea cucumber genome reveals ecological adaptation and Cuvierian tubules defense mechanism.</title>
        <authorList>
            <person name="Chen T."/>
        </authorList>
    </citation>
    <scope>NUCLEOTIDE SEQUENCE</scope>
    <source>
        <strain evidence="1">Nanhai2018</strain>
        <tissue evidence="1">Muscle</tissue>
    </source>
</reference>
<keyword evidence="2" id="KW-1185">Reference proteome</keyword>
<dbReference type="Gene3D" id="3.40.50.300">
    <property type="entry name" value="P-loop containing nucleotide triphosphate hydrolases"/>
    <property type="match status" value="1"/>
</dbReference>
<dbReference type="EMBL" id="JAIZAY010000021">
    <property type="protein sequence ID" value="KAJ8021903.1"/>
    <property type="molecule type" value="Genomic_DNA"/>
</dbReference>
<dbReference type="InterPro" id="IPR053259">
    <property type="entry name" value="Golvesin-related_Golgi"/>
</dbReference>
<accession>A0A9Q1BDZ5</accession>
<dbReference type="Proteomes" id="UP001152320">
    <property type="component" value="Chromosome 21"/>
</dbReference>
<comment type="caution">
    <text evidence="1">The sequence shown here is derived from an EMBL/GenBank/DDBJ whole genome shotgun (WGS) entry which is preliminary data.</text>
</comment>
<sequence length="254" mass="29678">MQPKLDLPPAQRGSAACEQLRETYPKLIYFQNVSYKPVIQGHNTLGLCDFFHDTIPERKCSTFAIFREPYERIVSHYYFARRVATEDNSKVEGYLKALEMPITEWAKLDGSPTWVAFSRIWNMSITENEKIECEMISGKVFGQKWLSNETIIDEIIGNLDKYLSFVGLLEDMSTTYQMLEEIYNLPFVDECYGRHFNKGTYENLNGTAKLELEKKAKRALMEDKEIRKLMTFDVRLYEKAKEIFNAQKNIRARG</sequence>
<evidence type="ECO:0000313" key="1">
    <source>
        <dbReference type="EMBL" id="KAJ8021903.1"/>
    </source>
</evidence>
<evidence type="ECO:0000313" key="2">
    <source>
        <dbReference type="Proteomes" id="UP001152320"/>
    </source>
</evidence>
<evidence type="ECO:0008006" key="3">
    <source>
        <dbReference type="Google" id="ProtNLM"/>
    </source>
</evidence>
<dbReference type="PANTHER" id="PTHR32301:SF6">
    <property type="entry name" value="GOLVESIN-RELATED"/>
    <property type="match status" value="1"/>
</dbReference>
<name>A0A9Q1BDZ5_HOLLE</name>
<proteinExistence type="predicted"/>
<dbReference type="InterPro" id="IPR027417">
    <property type="entry name" value="P-loop_NTPase"/>
</dbReference>
<protein>
    <recommendedName>
        <fullName evidence="3">Sulfotransferase</fullName>
    </recommendedName>
</protein>
<dbReference type="OrthoDB" id="10019582at2759"/>
<dbReference type="PANTHER" id="PTHR32301">
    <property type="entry name" value="COUNTIN RECEPTOR CNR3-RELATED"/>
    <property type="match status" value="1"/>
</dbReference>
<gene>
    <name evidence="1" type="ORF">HOLleu_39236</name>
</gene>
<dbReference type="AlphaFoldDB" id="A0A9Q1BDZ5"/>
<organism evidence="1 2">
    <name type="scientific">Holothuria leucospilota</name>
    <name type="common">Black long sea cucumber</name>
    <name type="synonym">Mertensiothuria leucospilota</name>
    <dbReference type="NCBI Taxonomy" id="206669"/>
    <lineage>
        <taxon>Eukaryota</taxon>
        <taxon>Metazoa</taxon>
        <taxon>Echinodermata</taxon>
        <taxon>Eleutherozoa</taxon>
        <taxon>Echinozoa</taxon>
        <taxon>Holothuroidea</taxon>
        <taxon>Aspidochirotacea</taxon>
        <taxon>Aspidochirotida</taxon>
        <taxon>Holothuriidae</taxon>
        <taxon>Holothuria</taxon>
    </lineage>
</organism>